<proteinExistence type="predicted"/>
<reference evidence="1" key="1">
    <citation type="submission" date="2021-02" db="EMBL/GenBank/DDBJ databases">
        <title>Comparative genomics reveals that relaxation of natural selection precedes convergent phenotypic evolution of cavefish.</title>
        <authorList>
            <person name="Peng Z."/>
        </authorList>
    </citation>
    <scope>NUCLEOTIDE SEQUENCE</scope>
    <source>
        <tissue evidence="1">Muscle</tissue>
    </source>
</reference>
<accession>A0A9W7WPX6</accession>
<dbReference type="Proteomes" id="UP001059041">
    <property type="component" value="Linkage Group LG8"/>
</dbReference>
<name>A0A9W7WPX6_TRIRA</name>
<organism evidence="1 2">
    <name type="scientific">Triplophysa rosa</name>
    <name type="common">Cave loach</name>
    <dbReference type="NCBI Taxonomy" id="992332"/>
    <lineage>
        <taxon>Eukaryota</taxon>
        <taxon>Metazoa</taxon>
        <taxon>Chordata</taxon>
        <taxon>Craniata</taxon>
        <taxon>Vertebrata</taxon>
        <taxon>Euteleostomi</taxon>
        <taxon>Actinopterygii</taxon>
        <taxon>Neopterygii</taxon>
        <taxon>Teleostei</taxon>
        <taxon>Ostariophysi</taxon>
        <taxon>Cypriniformes</taxon>
        <taxon>Nemacheilidae</taxon>
        <taxon>Triplophysa</taxon>
    </lineage>
</organism>
<gene>
    <name evidence="1" type="ORF">IRJ41_001706</name>
</gene>
<dbReference type="AlphaFoldDB" id="A0A9W7WPX6"/>
<keyword evidence="2" id="KW-1185">Reference proteome</keyword>
<evidence type="ECO:0000313" key="1">
    <source>
        <dbReference type="EMBL" id="KAI7806181.1"/>
    </source>
</evidence>
<evidence type="ECO:0000313" key="2">
    <source>
        <dbReference type="Proteomes" id="UP001059041"/>
    </source>
</evidence>
<protein>
    <submittedName>
        <fullName evidence="1">E3 ubiquitin-protein ligase NHLRC1-like</fullName>
    </submittedName>
</protein>
<comment type="caution">
    <text evidence="1">The sequence shown here is derived from an EMBL/GenBank/DDBJ whole genome shotgun (WGS) entry which is preliminary data.</text>
</comment>
<dbReference type="EMBL" id="JAFHDT010000008">
    <property type="protein sequence ID" value="KAI7806181.1"/>
    <property type="molecule type" value="Genomic_DNA"/>
</dbReference>
<sequence>MITISTFESVEGSTVRSISPFTGGVHTGVTDCPFPKRHTVPLGVSPTVTSPPLSKITQDMKILRPKASTCVKRAKSFLKILKHLPRCSTTALFPETLQHVRTASGTQDRPVSCVCDHHVFDGFKPSHIERVTDGLRVVSITPKTIQTRPLRSEHPVFTVVPHDDLYPPKTLNEDTVAWSPGLQSGLFLDGEQVAWDDPASTGPLGDQGVLDIQRFPTERTHTDTARGRREDYGLKHTFHSSRLTRISVRMSLRDETGSCDMTVTIPLACKHWPNDRRTG</sequence>